<proteinExistence type="predicted"/>
<dbReference type="Proteomes" id="UP000634136">
    <property type="component" value="Unassembled WGS sequence"/>
</dbReference>
<comment type="caution">
    <text evidence="1">The sequence shown here is derived from an EMBL/GenBank/DDBJ whole genome shotgun (WGS) entry which is preliminary data.</text>
</comment>
<dbReference type="EMBL" id="JAAIUW010000009">
    <property type="protein sequence ID" value="KAF7817330.1"/>
    <property type="molecule type" value="Genomic_DNA"/>
</dbReference>
<gene>
    <name evidence="1" type="ORF">G2W53_031299</name>
</gene>
<protein>
    <submittedName>
        <fullName evidence="1">Uncharacterized protein</fullName>
    </submittedName>
</protein>
<evidence type="ECO:0000313" key="1">
    <source>
        <dbReference type="EMBL" id="KAF7817330.1"/>
    </source>
</evidence>
<evidence type="ECO:0000313" key="2">
    <source>
        <dbReference type="Proteomes" id="UP000634136"/>
    </source>
</evidence>
<reference evidence="1" key="1">
    <citation type="submission" date="2020-09" db="EMBL/GenBank/DDBJ databases">
        <title>Genome-Enabled Discovery of Anthraquinone Biosynthesis in Senna tora.</title>
        <authorList>
            <person name="Kang S.-H."/>
            <person name="Pandey R.P."/>
            <person name="Lee C.-M."/>
            <person name="Sim J.-S."/>
            <person name="Jeong J.-T."/>
            <person name="Choi B.-S."/>
            <person name="Jung M."/>
            <person name="Ginzburg D."/>
            <person name="Zhao K."/>
            <person name="Won S.Y."/>
            <person name="Oh T.-J."/>
            <person name="Yu Y."/>
            <person name="Kim N.-H."/>
            <person name="Lee O.R."/>
            <person name="Lee T.-H."/>
            <person name="Bashyal P."/>
            <person name="Kim T.-S."/>
            <person name="Lee W.-H."/>
            <person name="Kawkins C."/>
            <person name="Kim C.-K."/>
            <person name="Kim J.S."/>
            <person name="Ahn B.O."/>
            <person name="Rhee S.Y."/>
            <person name="Sohng J.K."/>
        </authorList>
    </citation>
    <scope>NUCLEOTIDE SEQUENCE</scope>
    <source>
        <tissue evidence="1">Leaf</tissue>
    </source>
</reference>
<accession>A0A834T8Z7</accession>
<keyword evidence="2" id="KW-1185">Reference proteome</keyword>
<dbReference type="AlphaFoldDB" id="A0A834T8Z7"/>
<organism evidence="1 2">
    <name type="scientific">Senna tora</name>
    <dbReference type="NCBI Taxonomy" id="362788"/>
    <lineage>
        <taxon>Eukaryota</taxon>
        <taxon>Viridiplantae</taxon>
        <taxon>Streptophyta</taxon>
        <taxon>Embryophyta</taxon>
        <taxon>Tracheophyta</taxon>
        <taxon>Spermatophyta</taxon>
        <taxon>Magnoliopsida</taxon>
        <taxon>eudicotyledons</taxon>
        <taxon>Gunneridae</taxon>
        <taxon>Pentapetalae</taxon>
        <taxon>rosids</taxon>
        <taxon>fabids</taxon>
        <taxon>Fabales</taxon>
        <taxon>Fabaceae</taxon>
        <taxon>Caesalpinioideae</taxon>
        <taxon>Cassia clade</taxon>
        <taxon>Senna</taxon>
    </lineage>
</organism>
<name>A0A834T8Z7_9FABA</name>
<sequence>MENGPSLTPSAILNFYGRK</sequence>